<reference evidence="13 14" key="1">
    <citation type="submission" date="2024-01" db="EMBL/GenBank/DDBJ databases">
        <title>A draft genome for the cacao thread blight pathogen Marasmiellus scandens.</title>
        <authorList>
            <person name="Baruah I.K."/>
            <person name="Leung J."/>
            <person name="Bukari Y."/>
            <person name="Amoako-Attah I."/>
            <person name="Meinhardt L.W."/>
            <person name="Bailey B.A."/>
            <person name="Cohen S.P."/>
        </authorList>
    </citation>
    <scope>NUCLEOTIDE SEQUENCE [LARGE SCALE GENOMIC DNA]</scope>
    <source>
        <strain evidence="13 14">GH-19</strain>
    </source>
</reference>
<comment type="cofactor">
    <cofactor evidence="1">
        <name>(R)-lipoate</name>
        <dbReference type="ChEBI" id="CHEBI:83088"/>
    </cofactor>
</comment>
<evidence type="ECO:0000256" key="11">
    <source>
        <dbReference type="SAM" id="MobiDB-lite"/>
    </source>
</evidence>
<dbReference type="EC" id="2.3.1.61" evidence="4"/>
<evidence type="ECO:0000259" key="12">
    <source>
        <dbReference type="PROSITE" id="PS50968"/>
    </source>
</evidence>
<dbReference type="PROSITE" id="PS00189">
    <property type="entry name" value="LIPOYL"/>
    <property type="match status" value="1"/>
</dbReference>
<dbReference type="SUPFAM" id="SSF52777">
    <property type="entry name" value="CoA-dependent acyltransferases"/>
    <property type="match status" value="1"/>
</dbReference>
<keyword evidence="9 13" id="KW-0012">Acyltransferase</keyword>
<dbReference type="InterPro" id="IPR050537">
    <property type="entry name" value="2-oxoacid_dehydrogenase"/>
</dbReference>
<sequence length="426" mass="46282">MLSKRIIAIARGRALLNSKSALSVSRGWETASVHVKRAKFHSTNLLQAETVKVPQMAESITEGTLKTWVKKVGDSVSADEEVATIETDKIDVSVNAPTSGVIKEHLANEEDTVTVGQDLFVIEPGEAGAKSESEPPKESESESKPAPEEPKASEPSKAPESKPEPKKEEPKKEAAPKKDSKPSETSKPPAPAAGSRNETRVKMNRMRLRIAERLKESQNAAASLTTFNEIDMSSLIDMRKRYKDAVLKEHEVKLGYMSAFAKACCLALKEIPAANASIEGEEIVYRDFVDLSVAVATPKGLVTPVVRNAEGMNFVEIEKEIAGLGKKARDGKLSLEDMAGGTFTISNGGVFGSLYGTPIINLPQSAVLGMHSIKDRPVVVDGQIVIRPIMVVALTYDHRLLDGREAVTFLVKVKEYLEDPRKMLLA</sequence>
<dbReference type="PANTHER" id="PTHR43416">
    <property type="entry name" value="DIHYDROLIPOYLLYSINE-RESIDUE SUCCINYLTRANSFERASE COMPONENT OF 2-OXOGLUTARATE DEHYDROGENASE COMPLEX, MITOCHONDRIAL-RELATED"/>
    <property type="match status" value="1"/>
</dbReference>
<evidence type="ECO:0000256" key="8">
    <source>
        <dbReference type="ARBA" id="ARBA00022946"/>
    </source>
</evidence>
<dbReference type="CDD" id="cd06849">
    <property type="entry name" value="lipoyl_domain"/>
    <property type="match status" value="1"/>
</dbReference>
<comment type="similarity">
    <text evidence="3">Belongs to the 2-oxoacid dehydrogenase family.</text>
</comment>
<protein>
    <recommendedName>
        <fullName evidence="4">dihydrolipoyllysine-residue succinyltransferase</fullName>
        <ecNumber evidence="4">2.3.1.61</ecNumber>
    </recommendedName>
    <alternativeName>
        <fullName evidence="10">2-oxoglutarate dehydrogenase complex component E2</fullName>
    </alternativeName>
</protein>
<comment type="caution">
    <text evidence="13">The sequence shown here is derived from an EMBL/GenBank/DDBJ whole genome shotgun (WGS) entry which is preliminary data.</text>
</comment>
<dbReference type="PROSITE" id="PS50968">
    <property type="entry name" value="BIOTINYL_LIPOYL"/>
    <property type="match status" value="1"/>
</dbReference>
<keyword evidence="5" id="KW-0816">Tricarboxylic acid cycle</keyword>
<keyword evidence="8" id="KW-0809">Transit peptide</keyword>
<evidence type="ECO:0000256" key="1">
    <source>
        <dbReference type="ARBA" id="ARBA00001938"/>
    </source>
</evidence>
<dbReference type="InterPro" id="IPR011053">
    <property type="entry name" value="Single_hybrid_motif"/>
</dbReference>
<dbReference type="Pfam" id="PF00364">
    <property type="entry name" value="Biotin_lipoyl"/>
    <property type="match status" value="1"/>
</dbReference>
<dbReference type="PANTHER" id="PTHR43416:SF5">
    <property type="entry name" value="DIHYDROLIPOYLLYSINE-RESIDUE SUCCINYLTRANSFERASE COMPONENT OF 2-OXOGLUTARATE DEHYDROGENASE COMPLEX, MITOCHONDRIAL"/>
    <property type="match status" value="1"/>
</dbReference>
<keyword evidence="6 13" id="KW-0808">Transferase</keyword>
<dbReference type="Gene3D" id="2.40.50.100">
    <property type="match status" value="1"/>
</dbReference>
<dbReference type="GO" id="GO:0004149">
    <property type="term" value="F:dihydrolipoyllysine-residue succinyltransferase activity"/>
    <property type="evidence" value="ECO:0007669"/>
    <property type="project" value="UniProtKB-EC"/>
</dbReference>
<keyword evidence="14" id="KW-1185">Reference proteome</keyword>
<evidence type="ECO:0000256" key="9">
    <source>
        <dbReference type="ARBA" id="ARBA00023315"/>
    </source>
</evidence>
<dbReference type="Gene3D" id="3.30.559.10">
    <property type="entry name" value="Chloramphenicol acetyltransferase-like domain"/>
    <property type="match status" value="1"/>
</dbReference>
<comment type="pathway">
    <text evidence="2">Amino-acid degradation; L-lysine degradation via saccharopine pathway; glutaryl-CoA from L-lysine: step 6/6.</text>
</comment>
<evidence type="ECO:0000256" key="3">
    <source>
        <dbReference type="ARBA" id="ARBA00007317"/>
    </source>
</evidence>
<evidence type="ECO:0000313" key="14">
    <source>
        <dbReference type="Proteomes" id="UP001498398"/>
    </source>
</evidence>
<feature type="region of interest" description="Disordered" evidence="11">
    <location>
        <begin position="126"/>
        <end position="202"/>
    </location>
</feature>
<dbReference type="EMBL" id="JBANRG010000002">
    <property type="protein sequence ID" value="KAK7471163.1"/>
    <property type="molecule type" value="Genomic_DNA"/>
</dbReference>
<dbReference type="Proteomes" id="UP001498398">
    <property type="component" value="Unassembled WGS sequence"/>
</dbReference>
<gene>
    <name evidence="13" type="primary">KGD2</name>
    <name evidence="13" type="ORF">VKT23_002574</name>
</gene>
<proteinExistence type="inferred from homology"/>
<evidence type="ECO:0000256" key="5">
    <source>
        <dbReference type="ARBA" id="ARBA00022532"/>
    </source>
</evidence>
<dbReference type="Pfam" id="PF00198">
    <property type="entry name" value="2-oxoacid_dh"/>
    <property type="match status" value="1"/>
</dbReference>
<dbReference type="SUPFAM" id="SSF51230">
    <property type="entry name" value="Single hybrid motif"/>
    <property type="match status" value="1"/>
</dbReference>
<evidence type="ECO:0000256" key="6">
    <source>
        <dbReference type="ARBA" id="ARBA00022679"/>
    </source>
</evidence>
<feature type="compositionally biased region" description="Basic and acidic residues" evidence="11">
    <location>
        <begin position="129"/>
        <end position="184"/>
    </location>
</feature>
<organism evidence="13 14">
    <name type="scientific">Marasmiellus scandens</name>
    <dbReference type="NCBI Taxonomy" id="2682957"/>
    <lineage>
        <taxon>Eukaryota</taxon>
        <taxon>Fungi</taxon>
        <taxon>Dikarya</taxon>
        <taxon>Basidiomycota</taxon>
        <taxon>Agaricomycotina</taxon>
        <taxon>Agaricomycetes</taxon>
        <taxon>Agaricomycetidae</taxon>
        <taxon>Agaricales</taxon>
        <taxon>Marasmiineae</taxon>
        <taxon>Omphalotaceae</taxon>
        <taxon>Marasmiellus</taxon>
    </lineage>
</organism>
<keyword evidence="7" id="KW-0450">Lipoyl</keyword>
<accession>A0ABR1K2E6</accession>
<name>A0ABR1K2E6_9AGAR</name>
<dbReference type="InterPro" id="IPR003016">
    <property type="entry name" value="2-oxoA_DH_lipoyl-BS"/>
</dbReference>
<evidence type="ECO:0000313" key="13">
    <source>
        <dbReference type="EMBL" id="KAK7471163.1"/>
    </source>
</evidence>
<dbReference type="InterPro" id="IPR006255">
    <property type="entry name" value="SucB"/>
</dbReference>
<dbReference type="NCBIfam" id="TIGR01347">
    <property type="entry name" value="sucB"/>
    <property type="match status" value="1"/>
</dbReference>
<feature type="domain" description="Lipoyl-binding" evidence="12">
    <location>
        <begin position="48"/>
        <end position="123"/>
    </location>
</feature>
<evidence type="ECO:0000256" key="4">
    <source>
        <dbReference type="ARBA" id="ARBA00012945"/>
    </source>
</evidence>
<evidence type="ECO:0000256" key="2">
    <source>
        <dbReference type="ARBA" id="ARBA00005145"/>
    </source>
</evidence>
<evidence type="ECO:0000256" key="7">
    <source>
        <dbReference type="ARBA" id="ARBA00022823"/>
    </source>
</evidence>
<evidence type="ECO:0000256" key="10">
    <source>
        <dbReference type="ARBA" id="ARBA00032406"/>
    </source>
</evidence>
<dbReference type="InterPro" id="IPR000089">
    <property type="entry name" value="Biotin_lipoyl"/>
</dbReference>
<dbReference type="InterPro" id="IPR001078">
    <property type="entry name" value="2-oxoacid_DH_actylTfrase"/>
</dbReference>
<dbReference type="InterPro" id="IPR023213">
    <property type="entry name" value="CAT-like_dom_sf"/>
</dbReference>